<dbReference type="InterPro" id="IPR018097">
    <property type="entry name" value="EGF_Ca-bd_CS"/>
</dbReference>
<dbReference type="InterPro" id="IPR009030">
    <property type="entry name" value="Growth_fac_rcpt_cys_sf"/>
</dbReference>
<evidence type="ECO:0000256" key="6">
    <source>
        <dbReference type="ARBA" id="ARBA00023180"/>
    </source>
</evidence>
<evidence type="ECO:0000256" key="8">
    <source>
        <dbReference type="SAM" id="MobiDB-lite"/>
    </source>
</evidence>
<dbReference type="Pfam" id="PF07645">
    <property type="entry name" value="EGF_CA"/>
    <property type="match status" value="1"/>
</dbReference>
<dbReference type="Proteomes" id="UP001186944">
    <property type="component" value="Unassembled WGS sequence"/>
</dbReference>
<dbReference type="PROSITE" id="PS00022">
    <property type="entry name" value="EGF_1"/>
    <property type="match status" value="1"/>
</dbReference>
<dbReference type="FunFam" id="2.10.25.10:FF:000240">
    <property type="entry name" value="Vitamin K-dependent protein S"/>
    <property type="match status" value="3"/>
</dbReference>
<evidence type="ECO:0000256" key="2">
    <source>
        <dbReference type="ARBA" id="ARBA00022525"/>
    </source>
</evidence>
<evidence type="ECO:0000256" key="4">
    <source>
        <dbReference type="ARBA" id="ARBA00022737"/>
    </source>
</evidence>
<dbReference type="InterPro" id="IPR026823">
    <property type="entry name" value="cEGF"/>
</dbReference>
<keyword evidence="5 7" id="KW-1015">Disulfide bond</keyword>
<feature type="compositionally biased region" description="Basic and acidic residues" evidence="8">
    <location>
        <begin position="41"/>
        <end position="54"/>
    </location>
</feature>
<sequence length="655" mass="72571">MKQQDKNLQQDYIPKTTTIHVRKFAGHNANKLHLRIQTSGDEERKENIHQEGKTTNKPYKNTSVKVKNKRREANVQLDPTAIILSIIDKNISFETDINECDVDNGGCPSPQVCLNEPGTFHCQCKPGYVFTPDKQSCVDEDECTSGTANCSHVCTNEVGSYRCSCKDGFVLSEDQHSCEDYDECTAKEYPCMQDCHNTIGAFVCSCLNGFELQSDGKTCVDIDECSEQLSGCEHECNNSVGSFVCSCAQGFQLDSNNRTCVDEDDCLSVVCSNGGTCEDGISSYSCKCPNGYSGSNCHFDLDECQSFNGGCEEICTNLIGSYKCSCPAGRTLLPDGHTCSGGTQRQSVFENFLLPRNHLPRGCHSLTLHTSVGGVSQPLTMLSTSPWYTRTSNTDVVVTDGVVMLAVGSASVPLSLEGVELDQSRSNSIIKQYKGRSFSDMVPIPTEVISETDCISGNLTYLDFYDFIQFGSFQNTIFNSLEATLPIWLSFGKANKIDRRKRELIQSDNLHLRKKRSILNVDNPDSRLILGSEIENINSCKGAPIKFDNIYSVFLLRSNFSVKIFDNTIFLNQFANGKEFCLINDISEPGSVFLLIPEESRDEFMKLDIFQTTHNATGILIKPRGIGLSLVKSVQVPSKHKDVTLWNGDHTFQYS</sequence>
<keyword evidence="2" id="KW-0964">Secreted</keyword>
<dbReference type="InterPro" id="IPR001881">
    <property type="entry name" value="EGF-like_Ca-bd_dom"/>
</dbReference>
<keyword evidence="4" id="KW-0677">Repeat</keyword>
<feature type="domain" description="EGF-like" evidence="9">
    <location>
        <begin position="300"/>
        <end position="340"/>
    </location>
</feature>
<evidence type="ECO:0000256" key="5">
    <source>
        <dbReference type="ARBA" id="ARBA00023157"/>
    </source>
</evidence>
<dbReference type="SMART" id="SM00179">
    <property type="entry name" value="EGF_CA"/>
    <property type="match status" value="6"/>
</dbReference>
<dbReference type="GO" id="GO:0005576">
    <property type="term" value="C:extracellular region"/>
    <property type="evidence" value="ECO:0007669"/>
    <property type="project" value="UniProtKB-SubCell"/>
</dbReference>
<feature type="disulfide bond" evidence="7">
    <location>
        <begin position="288"/>
        <end position="297"/>
    </location>
</feature>
<dbReference type="PANTHER" id="PTHR24040:SF16">
    <property type="entry name" value="FIBRILLIN-2-LIKE PROTEIN"/>
    <property type="match status" value="1"/>
</dbReference>
<proteinExistence type="predicted"/>
<organism evidence="10 11">
    <name type="scientific">Pinctada imbricata</name>
    <name type="common">Atlantic pearl-oyster</name>
    <name type="synonym">Pinctada martensii</name>
    <dbReference type="NCBI Taxonomy" id="66713"/>
    <lineage>
        <taxon>Eukaryota</taxon>
        <taxon>Metazoa</taxon>
        <taxon>Spiralia</taxon>
        <taxon>Lophotrochozoa</taxon>
        <taxon>Mollusca</taxon>
        <taxon>Bivalvia</taxon>
        <taxon>Autobranchia</taxon>
        <taxon>Pteriomorphia</taxon>
        <taxon>Pterioida</taxon>
        <taxon>Pterioidea</taxon>
        <taxon>Pteriidae</taxon>
        <taxon>Pinctada</taxon>
    </lineage>
</organism>
<feature type="domain" description="EGF-like" evidence="9">
    <location>
        <begin position="221"/>
        <end position="261"/>
    </location>
</feature>
<feature type="domain" description="EGF-like" evidence="9">
    <location>
        <begin position="96"/>
        <end position="138"/>
    </location>
</feature>
<feature type="region of interest" description="Disordered" evidence="8">
    <location>
        <begin position="38"/>
        <end position="60"/>
    </location>
</feature>
<feature type="domain" description="EGF-like" evidence="9">
    <location>
        <begin position="262"/>
        <end position="298"/>
    </location>
</feature>
<evidence type="ECO:0000259" key="9">
    <source>
        <dbReference type="PROSITE" id="PS50026"/>
    </source>
</evidence>
<dbReference type="PROSITE" id="PS01186">
    <property type="entry name" value="EGF_2"/>
    <property type="match status" value="5"/>
</dbReference>
<dbReference type="EMBL" id="VSWD01000005">
    <property type="protein sequence ID" value="KAK3103423.1"/>
    <property type="molecule type" value="Genomic_DNA"/>
</dbReference>
<dbReference type="CDD" id="cd00054">
    <property type="entry name" value="EGF_CA"/>
    <property type="match status" value="4"/>
</dbReference>
<dbReference type="Gene3D" id="2.10.25.10">
    <property type="entry name" value="Laminin"/>
    <property type="match status" value="6"/>
</dbReference>
<protein>
    <recommendedName>
        <fullName evidence="9">EGF-like domain-containing protein</fullName>
    </recommendedName>
</protein>
<dbReference type="InterPro" id="IPR000152">
    <property type="entry name" value="EGF-type_Asp/Asn_hydroxyl_site"/>
</dbReference>
<dbReference type="PROSITE" id="PS50026">
    <property type="entry name" value="EGF_3"/>
    <property type="match status" value="4"/>
</dbReference>
<dbReference type="InterPro" id="IPR049883">
    <property type="entry name" value="NOTCH1_EGF-like"/>
</dbReference>
<dbReference type="InterPro" id="IPR000742">
    <property type="entry name" value="EGF"/>
</dbReference>
<evidence type="ECO:0000313" key="10">
    <source>
        <dbReference type="EMBL" id="KAK3103423.1"/>
    </source>
</evidence>
<accession>A0AA88YER0</accession>
<dbReference type="PANTHER" id="PTHR24040">
    <property type="entry name" value="LAMININ G-LIKE DOMAIN-CONTAINING PROTEIN"/>
    <property type="match status" value="1"/>
</dbReference>
<evidence type="ECO:0000256" key="1">
    <source>
        <dbReference type="ARBA" id="ARBA00004613"/>
    </source>
</evidence>
<dbReference type="SUPFAM" id="SSF57184">
    <property type="entry name" value="Growth factor receptor domain"/>
    <property type="match status" value="2"/>
</dbReference>
<evidence type="ECO:0000256" key="7">
    <source>
        <dbReference type="PROSITE-ProRule" id="PRU00076"/>
    </source>
</evidence>
<gene>
    <name evidence="10" type="ORF">FSP39_019085</name>
</gene>
<keyword evidence="3 7" id="KW-0245">EGF-like domain</keyword>
<keyword evidence="11" id="KW-1185">Reference proteome</keyword>
<comment type="caution">
    <text evidence="7">Lacks conserved residue(s) required for the propagation of feature annotation.</text>
</comment>
<dbReference type="Pfam" id="PF12662">
    <property type="entry name" value="cEGF"/>
    <property type="match status" value="1"/>
</dbReference>
<dbReference type="Pfam" id="PF14670">
    <property type="entry name" value="FXa_inhibition"/>
    <property type="match status" value="3"/>
</dbReference>
<dbReference type="Pfam" id="PF00008">
    <property type="entry name" value="EGF"/>
    <property type="match status" value="1"/>
</dbReference>
<dbReference type="FunFam" id="2.10.25.10:FF:000143">
    <property type="entry name" value="Protein crumbs 1"/>
    <property type="match status" value="1"/>
</dbReference>
<name>A0AA88YER0_PINIB</name>
<keyword evidence="6" id="KW-0325">Glycoprotein</keyword>
<dbReference type="PROSITE" id="PS00010">
    <property type="entry name" value="ASX_HYDROXYL"/>
    <property type="match status" value="6"/>
</dbReference>
<comment type="caution">
    <text evidence="10">The sequence shown here is derived from an EMBL/GenBank/DDBJ whole genome shotgun (WGS) entry which is preliminary data.</text>
</comment>
<evidence type="ECO:0000256" key="3">
    <source>
        <dbReference type="ARBA" id="ARBA00022536"/>
    </source>
</evidence>
<reference evidence="10" key="1">
    <citation type="submission" date="2019-08" db="EMBL/GenBank/DDBJ databases">
        <title>The improved chromosome-level genome for the pearl oyster Pinctada fucata martensii using PacBio sequencing and Hi-C.</title>
        <authorList>
            <person name="Zheng Z."/>
        </authorList>
    </citation>
    <scope>NUCLEOTIDE SEQUENCE</scope>
    <source>
        <strain evidence="10">ZZ-2019</strain>
        <tissue evidence="10">Adductor muscle</tissue>
    </source>
</reference>
<dbReference type="PROSITE" id="PS01187">
    <property type="entry name" value="EGF_CA"/>
    <property type="match status" value="3"/>
</dbReference>
<dbReference type="AlphaFoldDB" id="A0AA88YER0"/>
<dbReference type="GO" id="GO:0005509">
    <property type="term" value="F:calcium ion binding"/>
    <property type="evidence" value="ECO:0007669"/>
    <property type="project" value="InterPro"/>
</dbReference>
<dbReference type="SMART" id="SM00181">
    <property type="entry name" value="EGF"/>
    <property type="match status" value="6"/>
</dbReference>
<dbReference type="InterPro" id="IPR051145">
    <property type="entry name" value="GAS-SHBG-PROS"/>
</dbReference>
<comment type="subcellular location">
    <subcellularLocation>
        <location evidence="1">Secreted</location>
    </subcellularLocation>
</comment>
<evidence type="ECO:0000313" key="11">
    <source>
        <dbReference type="Proteomes" id="UP001186944"/>
    </source>
</evidence>